<dbReference type="InterPro" id="IPR036291">
    <property type="entry name" value="NAD(P)-bd_dom_sf"/>
</dbReference>
<proteinExistence type="predicted"/>
<dbReference type="AlphaFoldDB" id="A0A6A6VYG0"/>
<dbReference type="PANTHER" id="PTHR43103">
    <property type="entry name" value="NUCLEOSIDE-DIPHOSPHATE-SUGAR EPIMERASE"/>
    <property type="match status" value="1"/>
</dbReference>
<sequence length="189" mass="21028">MSGKLIPNCLKLGQVLNLDLVPLDNPKVFSLDTDLTESGQISNALTTHFNFSGYEAEGNPKGPDVVIHFAAYARNMLVPDNECYKGNVLSTYNVIEATWKLGIPKIVIASGETIYGGCFAQGGHDYESFPSNEDLDVNPMDTYTISKLCRERVARGFARRFGVDIYALRIGNVIEPHEYERDFPKYVNP</sequence>
<dbReference type="GeneID" id="54488431"/>
<dbReference type="Pfam" id="PF01370">
    <property type="entry name" value="Epimerase"/>
    <property type="match status" value="1"/>
</dbReference>
<dbReference type="Proteomes" id="UP000799437">
    <property type="component" value="Unassembled WGS sequence"/>
</dbReference>
<accession>A0A6A6VYG0</accession>
<organism evidence="2 3">
    <name type="scientific">Pseudovirgaria hyperparasitica</name>
    <dbReference type="NCBI Taxonomy" id="470096"/>
    <lineage>
        <taxon>Eukaryota</taxon>
        <taxon>Fungi</taxon>
        <taxon>Dikarya</taxon>
        <taxon>Ascomycota</taxon>
        <taxon>Pezizomycotina</taxon>
        <taxon>Dothideomycetes</taxon>
        <taxon>Dothideomycetes incertae sedis</taxon>
        <taxon>Acrospermales</taxon>
        <taxon>Acrospermaceae</taxon>
        <taxon>Pseudovirgaria</taxon>
    </lineage>
</organism>
<evidence type="ECO:0000259" key="1">
    <source>
        <dbReference type="Pfam" id="PF01370"/>
    </source>
</evidence>
<dbReference type="EMBL" id="ML996577">
    <property type="protein sequence ID" value="KAF2755688.1"/>
    <property type="molecule type" value="Genomic_DNA"/>
</dbReference>
<reference evidence="2" key="1">
    <citation type="journal article" date="2020" name="Stud. Mycol.">
        <title>101 Dothideomycetes genomes: a test case for predicting lifestyles and emergence of pathogens.</title>
        <authorList>
            <person name="Haridas S."/>
            <person name="Albert R."/>
            <person name="Binder M."/>
            <person name="Bloem J."/>
            <person name="Labutti K."/>
            <person name="Salamov A."/>
            <person name="Andreopoulos B."/>
            <person name="Baker S."/>
            <person name="Barry K."/>
            <person name="Bills G."/>
            <person name="Bluhm B."/>
            <person name="Cannon C."/>
            <person name="Castanera R."/>
            <person name="Culley D."/>
            <person name="Daum C."/>
            <person name="Ezra D."/>
            <person name="Gonzalez J."/>
            <person name="Henrissat B."/>
            <person name="Kuo A."/>
            <person name="Liang C."/>
            <person name="Lipzen A."/>
            <person name="Lutzoni F."/>
            <person name="Magnuson J."/>
            <person name="Mondo S."/>
            <person name="Nolan M."/>
            <person name="Ohm R."/>
            <person name="Pangilinan J."/>
            <person name="Park H.-J."/>
            <person name="Ramirez L."/>
            <person name="Alfaro M."/>
            <person name="Sun H."/>
            <person name="Tritt A."/>
            <person name="Yoshinaga Y."/>
            <person name="Zwiers L.-H."/>
            <person name="Turgeon B."/>
            <person name="Goodwin S."/>
            <person name="Spatafora J."/>
            <person name="Crous P."/>
            <person name="Grigoriev I."/>
        </authorList>
    </citation>
    <scope>NUCLEOTIDE SEQUENCE</scope>
    <source>
        <strain evidence="2">CBS 121739</strain>
    </source>
</reference>
<dbReference type="SUPFAM" id="SSF51735">
    <property type="entry name" value="NAD(P)-binding Rossmann-fold domains"/>
    <property type="match status" value="1"/>
</dbReference>
<dbReference type="OrthoDB" id="202470at2759"/>
<gene>
    <name evidence="2" type="ORF">EJ05DRAFT_503145</name>
</gene>
<dbReference type="PANTHER" id="PTHR43103:SF6">
    <property type="entry name" value="PUTATIVE-RELATED"/>
    <property type="match status" value="1"/>
</dbReference>
<feature type="domain" description="NAD-dependent epimerase/dehydratase" evidence="1">
    <location>
        <begin position="61"/>
        <end position="182"/>
    </location>
</feature>
<name>A0A6A6VYG0_9PEZI</name>
<evidence type="ECO:0000313" key="3">
    <source>
        <dbReference type="Proteomes" id="UP000799437"/>
    </source>
</evidence>
<protein>
    <submittedName>
        <fullName evidence="2">NAD(P)-binding protein</fullName>
    </submittedName>
</protein>
<dbReference type="RefSeq" id="XP_033598139.1">
    <property type="nucleotide sequence ID" value="XM_033747377.1"/>
</dbReference>
<dbReference type="InterPro" id="IPR001509">
    <property type="entry name" value="Epimerase_deHydtase"/>
</dbReference>
<keyword evidence="3" id="KW-1185">Reference proteome</keyword>
<evidence type="ECO:0000313" key="2">
    <source>
        <dbReference type="EMBL" id="KAF2755688.1"/>
    </source>
</evidence>
<dbReference type="Gene3D" id="3.40.50.720">
    <property type="entry name" value="NAD(P)-binding Rossmann-like Domain"/>
    <property type="match status" value="1"/>
</dbReference>